<gene>
    <name evidence="1" type="ORF">OEZ85_009618</name>
</gene>
<keyword evidence="2" id="KW-1185">Reference proteome</keyword>
<evidence type="ECO:0000313" key="1">
    <source>
        <dbReference type="EMBL" id="WIA18142.1"/>
    </source>
</evidence>
<name>A0ABY8U9J2_TETOB</name>
<proteinExistence type="predicted"/>
<organism evidence="1 2">
    <name type="scientific">Tetradesmus obliquus</name>
    <name type="common">Green alga</name>
    <name type="synonym">Acutodesmus obliquus</name>
    <dbReference type="NCBI Taxonomy" id="3088"/>
    <lineage>
        <taxon>Eukaryota</taxon>
        <taxon>Viridiplantae</taxon>
        <taxon>Chlorophyta</taxon>
        <taxon>core chlorophytes</taxon>
        <taxon>Chlorophyceae</taxon>
        <taxon>CS clade</taxon>
        <taxon>Sphaeropleales</taxon>
        <taxon>Scenedesmaceae</taxon>
        <taxon>Tetradesmus</taxon>
    </lineage>
</organism>
<dbReference type="EMBL" id="CP126216">
    <property type="protein sequence ID" value="WIA18142.1"/>
    <property type="molecule type" value="Genomic_DNA"/>
</dbReference>
<protein>
    <submittedName>
        <fullName evidence="1">Uncharacterized protein</fullName>
    </submittedName>
</protein>
<accession>A0ABY8U9J2</accession>
<dbReference type="Proteomes" id="UP001244341">
    <property type="component" value="Chromosome 9b"/>
</dbReference>
<sequence>MLLAKLKDKDRQKNLLSDAEQLLHAAGVSSDGEVGRFVKRRGNLKHLTAFCKAGLHQLPLMTVMTMTEGDLCRIIATSETFFTNEGARQAGDKALHLTTVAGNVSSLRTVFRYVFGRSMTPGQSSDTCVQVDTAAG</sequence>
<evidence type="ECO:0000313" key="2">
    <source>
        <dbReference type="Proteomes" id="UP001244341"/>
    </source>
</evidence>
<reference evidence="1 2" key="1">
    <citation type="submission" date="2023-05" db="EMBL/GenBank/DDBJ databases">
        <title>A 100% complete, gapless, phased diploid assembly of the Scenedesmus obliquus UTEX 3031 genome.</title>
        <authorList>
            <person name="Biondi T.C."/>
            <person name="Hanschen E.R."/>
            <person name="Kwon T."/>
            <person name="Eng W."/>
            <person name="Kruse C.P.S."/>
            <person name="Koehler S.I."/>
            <person name="Kunde Y."/>
            <person name="Gleasner C.D."/>
            <person name="You Mak K.T."/>
            <person name="Polle J."/>
            <person name="Hovde B.T."/>
            <person name="Starkenburg S.R."/>
        </authorList>
    </citation>
    <scope>NUCLEOTIDE SEQUENCE [LARGE SCALE GENOMIC DNA]</scope>
    <source>
        <strain evidence="1 2">DOE0152z</strain>
    </source>
</reference>